<gene>
    <name evidence="2" type="ORF">AB4Y30_01070</name>
</gene>
<evidence type="ECO:0000313" key="2">
    <source>
        <dbReference type="EMBL" id="XDK33001.1"/>
    </source>
</evidence>
<dbReference type="Gene3D" id="3.40.50.150">
    <property type="entry name" value="Vaccinia Virus protein VP39"/>
    <property type="match status" value="1"/>
</dbReference>
<dbReference type="InterPro" id="IPR025789">
    <property type="entry name" value="DOT1_dom"/>
</dbReference>
<organism evidence="2">
    <name type="scientific">Ornithinibacillus sp. 4-3</name>
    <dbReference type="NCBI Taxonomy" id="3231488"/>
    <lineage>
        <taxon>Bacteria</taxon>
        <taxon>Bacillati</taxon>
        <taxon>Bacillota</taxon>
        <taxon>Bacilli</taxon>
        <taxon>Bacillales</taxon>
        <taxon>Bacillaceae</taxon>
        <taxon>Ornithinibacillus</taxon>
    </lineage>
</organism>
<protein>
    <submittedName>
        <fullName evidence="2">SAM-dependent methyltransferase</fullName>
    </submittedName>
</protein>
<reference evidence="2" key="1">
    <citation type="submission" date="2024-07" db="EMBL/GenBank/DDBJ databases">
        <title>Halotolerant mesophilic bacterium Ornithinibacillus sp. 4-3, sp. nov., isolated from soil.</title>
        <authorList>
            <person name="Sidarenka A.V."/>
            <person name="Guliayeva D.E."/>
            <person name="Leanovich S.I."/>
            <person name="Hileuskaya K.S."/>
            <person name="Akhremchuk A.E."/>
            <person name="Sikolenko M.A."/>
            <person name="Valentovich L.N."/>
        </authorList>
    </citation>
    <scope>NUCLEOTIDE SEQUENCE</scope>
    <source>
        <strain evidence="2">4-3</strain>
    </source>
</reference>
<feature type="domain" description="DOT1" evidence="1">
    <location>
        <begin position="28"/>
        <end position="101"/>
    </location>
</feature>
<dbReference type="GO" id="GO:0032259">
    <property type="term" value="P:methylation"/>
    <property type="evidence" value="ECO:0007669"/>
    <property type="project" value="UniProtKB-KW"/>
</dbReference>
<dbReference type="GO" id="GO:0031151">
    <property type="term" value="F:histone H3K79 methyltransferase activity"/>
    <property type="evidence" value="ECO:0007669"/>
    <property type="project" value="InterPro"/>
</dbReference>
<sequence>MEEKDGDRHLHIQTSGIRDWGIIHSSYNRYEPTSYAALETLFEQHKLEPDDHFVDFGCGSGRVTFYVHHRFHIPTTGIEAHDKTFQEAVTNKKSYEKKYQHIKAPLTFQHAFAEEYSIDANANVFYFFNPFSVNIFKQVIMNIIKSHQSQERKIKLILYYPLPIFEQFLQTSTPFQWINEIKVPRDHNKYGKFIIYQMT</sequence>
<evidence type="ECO:0000259" key="1">
    <source>
        <dbReference type="Pfam" id="PF08123"/>
    </source>
</evidence>
<dbReference type="RefSeq" id="WP_368653688.1">
    <property type="nucleotide sequence ID" value="NZ_CP162599.1"/>
</dbReference>
<accession>A0AB39HKZ4</accession>
<dbReference type="InterPro" id="IPR029063">
    <property type="entry name" value="SAM-dependent_MTases_sf"/>
</dbReference>
<proteinExistence type="predicted"/>
<dbReference type="EMBL" id="CP162599">
    <property type="protein sequence ID" value="XDK33001.1"/>
    <property type="molecule type" value="Genomic_DNA"/>
</dbReference>
<keyword evidence="2" id="KW-0808">Transferase</keyword>
<dbReference type="SUPFAM" id="SSF53335">
    <property type="entry name" value="S-adenosyl-L-methionine-dependent methyltransferases"/>
    <property type="match status" value="1"/>
</dbReference>
<keyword evidence="2" id="KW-0489">Methyltransferase</keyword>
<name>A0AB39HKZ4_9BACI</name>
<dbReference type="Pfam" id="PF08123">
    <property type="entry name" value="DOT1"/>
    <property type="match status" value="1"/>
</dbReference>
<dbReference type="AlphaFoldDB" id="A0AB39HKZ4"/>